<dbReference type="SUPFAM" id="SSF47473">
    <property type="entry name" value="EF-hand"/>
    <property type="match status" value="1"/>
</dbReference>
<evidence type="ECO:0000256" key="1">
    <source>
        <dbReference type="ARBA" id="ARBA00022729"/>
    </source>
</evidence>
<dbReference type="GO" id="GO:0005793">
    <property type="term" value="C:endoplasmic reticulum-Golgi intermediate compartment"/>
    <property type="evidence" value="ECO:0007669"/>
    <property type="project" value="TreeGrafter"/>
</dbReference>
<dbReference type="PANTHER" id="PTHR19237:SF20">
    <property type="entry name" value="NUCLEOBINDIN 1"/>
    <property type="match status" value="1"/>
</dbReference>
<dbReference type="Gene3D" id="1.10.238.10">
    <property type="entry name" value="EF-hand"/>
    <property type="match status" value="1"/>
</dbReference>
<dbReference type="InterPro" id="IPR002048">
    <property type="entry name" value="EF_hand_dom"/>
</dbReference>
<dbReference type="AlphaFoldDB" id="A0A8S4QCZ8"/>
<gene>
    <name evidence="4" type="primary">jg17686</name>
    <name evidence="4" type="ORF">PAEG_LOCUS911</name>
</gene>
<dbReference type="OrthoDB" id="5982823at2759"/>
<evidence type="ECO:0000256" key="2">
    <source>
        <dbReference type="ARBA" id="ARBA00022837"/>
    </source>
</evidence>
<accession>A0A8S4QCZ8</accession>
<evidence type="ECO:0000313" key="5">
    <source>
        <dbReference type="Proteomes" id="UP000838756"/>
    </source>
</evidence>
<dbReference type="Proteomes" id="UP000838756">
    <property type="component" value="Unassembled WGS sequence"/>
</dbReference>
<proteinExistence type="predicted"/>
<name>A0A8S4QCZ8_9NEOP</name>
<dbReference type="PROSITE" id="PS00018">
    <property type="entry name" value="EF_HAND_1"/>
    <property type="match status" value="1"/>
</dbReference>
<sequence length="90" mass="11105">MYTPGGPNKDMHERAEEMERMREHVFTENDKNRDGLIDFNEFMMETQRAEFNRDEGWKPIDENQIYTQAEYEAYERRRLEELHYLQQRGL</sequence>
<evidence type="ECO:0000313" key="4">
    <source>
        <dbReference type="EMBL" id="CAH2208295.1"/>
    </source>
</evidence>
<reference evidence="4" key="1">
    <citation type="submission" date="2022-03" db="EMBL/GenBank/DDBJ databases">
        <authorList>
            <person name="Lindestad O."/>
        </authorList>
    </citation>
    <scope>NUCLEOTIDE SEQUENCE</scope>
</reference>
<dbReference type="EMBL" id="CAKXAJ010002988">
    <property type="protein sequence ID" value="CAH2208295.1"/>
    <property type="molecule type" value="Genomic_DNA"/>
</dbReference>
<keyword evidence="5" id="KW-1185">Reference proteome</keyword>
<comment type="caution">
    <text evidence="4">The sequence shown here is derived from an EMBL/GenBank/DDBJ whole genome shotgun (WGS) entry which is preliminary data.</text>
</comment>
<dbReference type="InterPro" id="IPR040250">
    <property type="entry name" value="Nucleobindin"/>
</dbReference>
<keyword evidence="2" id="KW-0106">Calcium</keyword>
<dbReference type="InterPro" id="IPR011992">
    <property type="entry name" value="EF-hand-dom_pair"/>
</dbReference>
<protein>
    <submittedName>
        <fullName evidence="4">Jg17686 protein</fullName>
    </submittedName>
</protein>
<dbReference type="PROSITE" id="PS50222">
    <property type="entry name" value="EF_HAND_2"/>
    <property type="match status" value="1"/>
</dbReference>
<keyword evidence="1" id="KW-0732">Signal</keyword>
<dbReference type="InterPro" id="IPR018247">
    <property type="entry name" value="EF_Hand_1_Ca_BS"/>
</dbReference>
<feature type="non-terminal residue" evidence="4">
    <location>
        <position position="1"/>
    </location>
</feature>
<evidence type="ECO:0000259" key="3">
    <source>
        <dbReference type="PROSITE" id="PS50222"/>
    </source>
</evidence>
<dbReference type="PANTHER" id="PTHR19237">
    <property type="entry name" value="NUCLEOBINDIN"/>
    <property type="match status" value="1"/>
</dbReference>
<dbReference type="GO" id="GO:0070062">
    <property type="term" value="C:extracellular exosome"/>
    <property type="evidence" value="ECO:0007669"/>
    <property type="project" value="TreeGrafter"/>
</dbReference>
<organism evidence="4 5">
    <name type="scientific">Pararge aegeria aegeria</name>
    <dbReference type="NCBI Taxonomy" id="348720"/>
    <lineage>
        <taxon>Eukaryota</taxon>
        <taxon>Metazoa</taxon>
        <taxon>Ecdysozoa</taxon>
        <taxon>Arthropoda</taxon>
        <taxon>Hexapoda</taxon>
        <taxon>Insecta</taxon>
        <taxon>Pterygota</taxon>
        <taxon>Neoptera</taxon>
        <taxon>Endopterygota</taxon>
        <taxon>Lepidoptera</taxon>
        <taxon>Glossata</taxon>
        <taxon>Ditrysia</taxon>
        <taxon>Papilionoidea</taxon>
        <taxon>Nymphalidae</taxon>
        <taxon>Satyrinae</taxon>
        <taxon>Satyrini</taxon>
        <taxon>Parargina</taxon>
        <taxon>Pararge</taxon>
    </lineage>
</organism>
<dbReference type="GO" id="GO:0005509">
    <property type="term" value="F:calcium ion binding"/>
    <property type="evidence" value="ECO:0007669"/>
    <property type="project" value="InterPro"/>
</dbReference>
<feature type="domain" description="EF-hand" evidence="3">
    <location>
        <begin position="17"/>
        <end position="52"/>
    </location>
</feature>